<evidence type="ECO:0000256" key="1">
    <source>
        <dbReference type="ARBA" id="ARBA00004479"/>
    </source>
</evidence>
<dbReference type="FunFam" id="1.10.510.10:FF:000657">
    <property type="entry name" value="Putative inactive leucine-rich repeat receptor-like protein kinase"/>
    <property type="match status" value="1"/>
</dbReference>
<sequence length="274" mass="30763">MGEGSTGKMYKGRLENGTQVVIRCLTVSKRFTIRNLKLRLDLLAKLQHPHLVCLLGHCIQNEGKDESGVNNVYLIYEYVPNGNYQARLSETNLEKVLKWSDRLAILIGVAKAVHFLHTGIIPGFFNNRLKANNILLNEHWMGKLSDYGLSIVVQEIDEHKAEGLKAWHIKSFEDDVYSFGLILFRSLIGPSFSERNEAFLLNEMVSLGTPDGQRRIVDPSILTSCSQESLSIIISVANKCVSQESSTRPSLEDVLWNLQYAAQVQSTADGEQRS</sequence>
<dbReference type="EMBL" id="OU503036">
    <property type="protein sequence ID" value="CAI9753089.1"/>
    <property type="molecule type" value="Genomic_DNA"/>
</dbReference>
<dbReference type="Gene3D" id="3.30.200.20">
    <property type="entry name" value="Phosphorylase Kinase, domain 1"/>
    <property type="match status" value="1"/>
</dbReference>
<proteinExistence type="predicted"/>
<comment type="subcellular location">
    <subcellularLocation>
        <location evidence="1">Membrane</location>
        <topology evidence="1">Single-pass type I membrane protein</topology>
    </subcellularLocation>
</comment>
<reference evidence="3" key="1">
    <citation type="submission" date="2023-05" db="EMBL/GenBank/DDBJ databases">
        <authorList>
            <person name="Huff M."/>
        </authorList>
    </citation>
    <scope>NUCLEOTIDE SEQUENCE</scope>
</reference>
<evidence type="ECO:0000313" key="3">
    <source>
        <dbReference type="EMBL" id="CAI9753089.1"/>
    </source>
</evidence>
<dbReference type="GO" id="GO:0016020">
    <property type="term" value="C:membrane"/>
    <property type="evidence" value="ECO:0007669"/>
    <property type="project" value="UniProtKB-SubCell"/>
</dbReference>
<accession>A0AAD1YKS1</accession>
<dbReference type="GO" id="GO:0005524">
    <property type="term" value="F:ATP binding"/>
    <property type="evidence" value="ECO:0007669"/>
    <property type="project" value="InterPro"/>
</dbReference>
<dbReference type="InterPro" id="IPR000719">
    <property type="entry name" value="Prot_kinase_dom"/>
</dbReference>
<dbReference type="Pfam" id="PF07714">
    <property type="entry name" value="PK_Tyr_Ser-Thr"/>
    <property type="match status" value="1"/>
</dbReference>
<dbReference type="AlphaFoldDB" id="A0AAD1YKS1"/>
<gene>
    <name evidence="3" type="ORF">FPE_LOCUS520</name>
</gene>
<dbReference type="SUPFAM" id="SSF56112">
    <property type="entry name" value="Protein kinase-like (PK-like)"/>
    <property type="match status" value="1"/>
</dbReference>
<dbReference type="PANTHER" id="PTHR48006">
    <property type="entry name" value="LEUCINE-RICH REPEAT-CONTAINING PROTEIN DDB_G0281931-RELATED"/>
    <property type="match status" value="1"/>
</dbReference>
<evidence type="ECO:0000259" key="2">
    <source>
        <dbReference type="PROSITE" id="PS50011"/>
    </source>
</evidence>
<evidence type="ECO:0000313" key="4">
    <source>
        <dbReference type="Proteomes" id="UP000834106"/>
    </source>
</evidence>
<organism evidence="3 4">
    <name type="scientific">Fraxinus pennsylvanica</name>
    <dbReference type="NCBI Taxonomy" id="56036"/>
    <lineage>
        <taxon>Eukaryota</taxon>
        <taxon>Viridiplantae</taxon>
        <taxon>Streptophyta</taxon>
        <taxon>Embryophyta</taxon>
        <taxon>Tracheophyta</taxon>
        <taxon>Spermatophyta</taxon>
        <taxon>Magnoliopsida</taxon>
        <taxon>eudicotyledons</taxon>
        <taxon>Gunneridae</taxon>
        <taxon>Pentapetalae</taxon>
        <taxon>asterids</taxon>
        <taxon>lamiids</taxon>
        <taxon>Lamiales</taxon>
        <taxon>Oleaceae</taxon>
        <taxon>Oleeae</taxon>
        <taxon>Fraxinus</taxon>
    </lineage>
</organism>
<name>A0AAD1YKS1_9LAMI</name>
<keyword evidence="4" id="KW-1185">Reference proteome</keyword>
<dbReference type="PANTHER" id="PTHR48006:SF80">
    <property type="entry name" value="PROTEIN KINASE DOMAIN-CONTAINING PROTEIN"/>
    <property type="match status" value="1"/>
</dbReference>
<dbReference type="InterPro" id="IPR001245">
    <property type="entry name" value="Ser-Thr/Tyr_kinase_cat_dom"/>
</dbReference>
<dbReference type="InterPro" id="IPR011009">
    <property type="entry name" value="Kinase-like_dom_sf"/>
</dbReference>
<dbReference type="Proteomes" id="UP000834106">
    <property type="component" value="Chromosome 1"/>
</dbReference>
<feature type="domain" description="Protein kinase" evidence="2">
    <location>
        <begin position="1"/>
        <end position="261"/>
    </location>
</feature>
<dbReference type="Gene3D" id="1.10.510.10">
    <property type="entry name" value="Transferase(Phosphotransferase) domain 1"/>
    <property type="match status" value="1"/>
</dbReference>
<protein>
    <recommendedName>
        <fullName evidence="2">Protein kinase domain-containing protein</fullName>
    </recommendedName>
</protein>
<dbReference type="GO" id="GO:0004672">
    <property type="term" value="F:protein kinase activity"/>
    <property type="evidence" value="ECO:0007669"/>
    <property type="project" value="InterPro"/>
</dbReference>
<dbReference type="InterPro" id="IPR051824">
    <property type="entry name" value="LRR_Rcpt-Like_S/T_Kinase"/>
</dbReference>
<dbReference type="PROSITE" id="PS50011">
    <property type="entry name" value="PROTEIN_KINASE_DOM"/>
    <property type="match status" value="1"/>
</dbReference>